<dbReference type="Gene3D" id="3.40.50.720">
    <property type="entry name" value="NAD(P)-binding Rossmann-like Domain"/>
    <property type="match status" value="1"/>
</dbReference>
<dbReference type="PRINTS" id="PR00080">
    <property type="entry name" value="SDRFAMILY"/>
</dbReference>
<evidence type="ECO:0000313" key="4">
    <source>
        <dbReference type="EMBL" id="SEF23841.1"/>
    </source>
</evidence>
<comment type="similarity">
    <text evidence="1 3">Belongs to the short-chain dehydrogenases/reductases (SDR) family.</text>
</comment>
<accession>A0A1H5QEL9</accession>
<keyword evidence="5" id="KW-1185">Reference proteome</keyword>
<organism evidence="4 5">
    <name type="scientific">Amycolatopsis pretoriensis</name>
    <dbReference type="NCBI Taxonomy" id="218821"/>
    <lineage>
        <taxon>Bacteria</taxon>
        <taxon>Bacillati</taxon>
        <taxon>Actinomycetota</taxon>
        <taxon>Actinomycetes</taxon>
        <taxon>Pseudonocardiales</taxon>
        <taxon>Pseudonocardiaceae</taxon>
        <taxon>Amycolatopsis</taxon>
    </lineage>
</organism>
<dbReference type="STRING" id="218821.SAMN05421837_102442"/>
<dbReference type="RefSeq" id="WP_086675093.1">
    <property type="nucleotide sequence ID" value="NZ_FNUJ01000002.1"/>
</dbReference>
<dbReference type="PANTHER" id="PTHR24320:SF148">
    <property type="entry name" value="NAD(P)-BINDING ROSSMANN-FOLD SUPERFAMILY PROTEIN"/>
    <property type="match status" value="1"/>
</dbReference>
<dbReference type="OrthoDB" id="4577644at2"/>
<sequence>MAKWTTDDLPDLTGRTVVVTGAGRGLGLITARELARAGARVVLGVRDVGKARAAVAGLPGTFDVRPLDVADLASVRAFAGSWSGPLDVLVNNAGVMDVPAARTADGLDRQTTTNHTGPFLLTNLLLGHVTDRVVHVTSQLHRRGELDLGDLDWRTRAYHGMAAYQASKLAVVLFSLELQRRLDAAGSPVRSVLASPGIARTALAAHSRSNVVNRFRFLTNSPEQGALSVLYAATADVPGNAYVGPAGPGGLRGGPAVRRAGKAGLDAALARRLWDATAGLVEAAAR</sequence>
<dbReference type="InterPro" id="IPR036291">
    <property type="entry name" value="NAD(P)-bd_dom_sf"/>
</dbReference>
<dbReference type="InterPro" id="IPR002347">
    <property type="entry name" value="SDR_fam"/>
</dbReference>
<dbReference type="PRINTS" id="PR00081">
    <property type="entry name" value="GDHRDH"/>
</dbReference>
<protein>
    <submittedName>
        <fullName evidence="4">NADP-dependent 3-hydroxy acid dehydrogenase YdfG</fullName>
    </submittedName>
</protein>
<reference evidence="5" key="1">
    <citation type="submission" date="2016-10" db="EMBL/GenBank/DDBJ databases">
        <authorList>
            <person name="Varghese N."/>
            <person name="Submissions S."/>
        </authorList>
    </citation>
    <scope>NUCLEOTIDE SEQUENCE [LARGE SCALE GENOMIC DNA]</scope>
    <source>
        <strain evidence="5">DSM 44654</strain>
    </source>
</reference>
<evidence type="ECO:0000256" key="3">
    <source>
        <dbReference type="RuleBase" id="RU000363"/>
    </source>
</evidence>
<evidence type="ECO:0000256" key="1">
    <source>
        <dbReference type="ARBA" id="ARBA00006484"/>
    </source>
</evidence>
<evidence type="ECO:0000313" key="5">
    <source>
        <dbReference type="Proteomes" id="UP000198878"/>
    </source>
</evidence>
<evidence type="ECO:0000256" key="2">
    <source>
        <dbReference type="ARBA" id="ARBA00023002"/>
    </source>
</evidence>
<dbReference type="SUPFAM" id="SSF51735">
    <property type="entry name" value="NAD(P)-binding Rossmann-fold domains"/>
    <property type="match status" value="1"/>
</dbReference>
<dbReference type="AlphaFoldDB" id="A0A1H5QEL9"/>
<proteinExistence type="inferred from homology"/>
<name>A0A1H5QEL9_9PSEU</name>
<dbReference type="GO" id="GO:0016491">
    <property type="term" value="F:oxidoreductase activity"/>
    <property type="evidence" value="ECO:0007669"/>
    <property type="project" value="UniProtKB-KW"/>
</dbReference>
<keyword evidence="2" id="KW-0560">Oxidoreductase</keyword>
<dbReference type="PANTHER" id="PTHR24320">
    <property type="entry name" value="RETINOL DEHYDROGENASE"/>
    <property type="match status" value="1"/>
</dbReference>
<dbReference type="EMBL" id="FNUJ01000002">
    <property type="protein sequence ID" value="SEF23841.1"/>
    <property type="molecule type" value="Genomic_DNA"/>
</dbReference>
<dbReference type="Proteomes" id="UP000198878">
    <property type="component" value="Unassembled WGS sequence"/>
</dbReference>
<gene>
    <name evidence="4" type="ORF">SAMN05421837_102442</name>
</gene>
<dbReference type="Pfam" id="PF00106">
    <property type="entry name" value="adh_short"/>
    <property type="match status" value="1"/>
</dbReference>